<name>A0A1V9XPG4_9ACAR</name>
<feature type="non-terminal residue" evidence="3">
    <location>
        <position position="220"/>
    </location>
</feature>
<evidence type="ECO:0000256" key="2">
    <source>
        <dbReference type="SAM" id="SignalP"/>
    </source>
</evidence>
<evidence type="ECO:0000313" key="3">
    <source>
        <dbReference type="EMBL" id="OQR75400.1"/>
    </source>
</evidence>
<feature type="compositionally biased region" description="Basic and acidic residues" evidence="1">
    <location>
        <begin position="74"/>
        <end position="85"/>
    </location>
</feature>
<proteinExistence type="predicted"/>
<feature type="chain" id="PRO_5010693314" evidence="2">
    <location>
        <begin position="23"/>
        <end position="220"/>
    </location>
</feature>
<sequence>MRTMKTMLAIAVAVCAVLSAEGFGHKKAVKAGAAIAAIGAGALSQIAPAVVAAGLWAPPQHHGHGGGHGTTHGWESHGHGWEGHGHGGGYGNANDKVGHGHGHGYNEFGWASLPSPVVNIGPLLRHSALPPIHELLPRINVALPRVYGLHGHGNGYGWSSSEYNSIDCVSQMELFNGLRLSGLNNFHETSDIFDGTTSRAKLHEPARGITQETVNQVLRS</sequence>
<feature type="signal peptide" evidence="2">
    <location>
        <begin position="1"/>
        <end position="22"/>
    </location>
</feature>
<evidence type="ECO:0000313" key="4">
    <source>
        <dbReference type="Proteomes" id="UP000192247"/>
    </source>
</evidence>
<protein>
    <submittedName>
        <fullName evidence="3">Uncharacterized protein</fullName>
    </submittedName>
</protein>
<comment type="caution">
    <text evidence="3">The sequence shown here is derived from an EMBL/GenBank/DDBJ whole genome shotgun (WGS) entry which is preliminary data.</text>
</comment>
<feature type="region of interest" description="Disordered" evidence="1">
    <location>
        <begin position="61"/>
        <end position="95"/>
    </location>
</feature>
<accession>A0A1V9XPG4</accession>
<dbReference type="AlphaFoldDB" id="A0A1V9XPG4"/>
<dbReference type="Proteomes" id="UP000192247">
    <property type="component" value="Unassembled WGS sequence"/>
</dbReference>
<keyword evidence="4" id="KW-1185">Reference proteome</keyword>
<organism evidence="3 4">
    <name type="scientific">Tropilaelaps mercedesae</name>
    <dbReference type="NCBI Taxonomy" id="418985"/>
    <lineage>
        <taxon>Eukaryota</taxon>
        <taxon>Metazoa</taxon>
        <taxon>Ecdysozoa</taxon>
        <taxon>Arthropoda</taxon>
        <taxon>Chelicerata</taxon>
        <taxon>Arachnida</taxon>
        <taxon>Acari</taxon>
        <taxon>Parasitiformes</taxon>
        <taxon>Mesostigmata</taxon>
        <taxon>Gamasina</taxon>
        <taxon>Dermanyssoidea</taxon>
        <taxon>Laelapidae</taxon>
        <taxon>Tropilaelaps</taxon>
    </lineage>
</organism>
<gene>
    <name evidence="3" type="ORF">BIW11_08444</name>
</gene>
<dbReference type="OrthoDB" id="10498141at2759"/>
<reference evidence="3 4" key="1">
    <citation type="journal article" date="2017" name="Gigascience">
        <title>Draft genome of the honey bee ectoparasitic mite, Tropilaelaps mercedesae, is shaped by the parasitic life history.</title>
        <authorList>
            <person name="Dong X."/>
            <person name="Armstrong S.D."/>
            <person name="Xia D."/>
            <person name="Makepeace B.L."/>
            <person name="Darby A.C."/>
            <person name="Kadowaki T."/>
        </authorList>
    </citation>
    <scope>NUCLEOTIDE SEQUENCE [LARGE SCALE GENOMIC DNA]</scope>
    <source>
        <strain evidence="3">Wuxi-XJTLU</strain>
    </source>
</reference>
<dbReference type="InParanoid" id="A0A1V9XPG4"/>
<evidence type="ECO:0000256" key="1">
    <source>
        <dbReference type="SAM" id="MobiDB-lite"/>
    </source>
</evidence>
<keyword evidence="2" id="KW-0732">Signal</keyword>
<dbReference type="EMBL" id="MNPL01006425">
    <property type="protein sequence ID" value="OQR75400.1"/>
    <property type="molecule type" value="Genomic_DNA"/>
</dbReference>